<reference evidence="12 13" key="1">
    <citation type="submission" date="2018-05" db="EMBL/GenBank/DDBJ databases">
        <title>Evolution of GPA BGCs.</title>
        <authorList>
            <person name="Waglechner N."/>
            <person name="Wright G.D."/>
        </authorList>
    </citation>
    <scope>NUCLEOTIDE SEQUENCE [LARGE SCALE GENOMIC DNA]</scope>
    <source>
        <strain evidence="12 13">A82846</strain>
    </source>
</reference>
<keyword evidence="7" id="KW-0067">ATP-binding</keyword>
<feature type="transmembrane region" description="Helical" evidence="9">
    <location>
        <begin position="400"/>
        <end position="421"/>
    </location>
</feature>
<dbReference type="AlphaFoldDB" id="A0A428XX66"/>
<dbReference type="GO" id="GO:0046983">
    <property type="term" value="F:protein dimerization activity"/>
    <property type="evidence" value="ECO:0007669"/>
    <property type="project" value="InterPro"/>
</dbReference>
<name>A0A428XX66_KIBAR</name>
<evidence type="ECO:0000259" key="11">
    <source>
        <dbReference type="Pfam" id="PF07730"/>
    </source>
</evidence>
<sequence>MSGAHALARAPRLAPWAGALGRELVLLAFIGALTYLAVVYGYINVRWSPAECDNPAVTALVVAAAVVPALLRRRFPATALFAAALLFGWYPATGATLALTSYSVARRIGSMRRRVAVLAMGATVPFTVALICSRFQWQTTIIAFGVAALVCVLGPATVQVLLGQREQLIGALREQTRYAKLQERSRIAQEMHDLLGHRLSLISLYAGSLELDGTQASEPARLIRGTAKTAMDELRATLGMLRHRNPVTTQPNDHTGTWSDISQLVQQARTAGVKVELTWDGADLTGTALPIRQAVHRIVREGLTNVSRHAAGATARIAVAYCPDHVRVQVIDSGHPGGTGQPGSGLGLVGVKERVRLLGGTCHAGPLPAGGFRITADLPPVLVPPAPDKEEKIDDRWARAGMSAVLAIGLVAPTAILSFTFGSVEFEPIDNPPVMTFDSIPIGTPRATVAEFVGQDDPIARTAAATIESARPPGTDCWYTAFRDEAVVERFCFQQDILIDKARFDLPAG</sequence>
<dbReference type="EMBL" id="QHKI01000124">
    <property type="protein sequence ID" value="RSM59947.1"/>
    <property type="molecule type" value="Genomic_DNA"/>
</dbReference>
<keyword evidence="8" id="KW-0902">Two-component regulatory system</keyword>
<evidence type="ECO:0000256" key="9">
    <source>
        <dbReference type="SAM" id="Phobius"/>
    </source>
</evidence>
<feature type="domain" description="Signal transduction histidine kinase subgroup 3 dimerisation and phosphoacceptor" evidence="11">
    <location>
        <begin position="183"/>
        <end position="244"/>
    </location>
</feature>
<evidence type="ECO:0000256" key="2">
    <source>
        <dbReference type="ARBA" id="ARBA00012438"/>
    </source>
</evidence>
<dbReference type="PANTHER" id="PTHR24421:SF10">
    <property type="entry name" value="NITRATE_NITRITE SENSOR PROTEIN NARQ"/>
    <property type="match status" value="1"/>
</dbReference>
<dbReference type="OrthoDB" id="227596at2"/>
<dbReference type="Pfam" id="PF02518">
    <property type="entry name" value="HATPase_c"/>
    <property type="match status" value="1"/>
</dbReference>
<keyword evidence="4" id="KW-0808">Transferase</keyword>
<feature type="transmembrane region" description="Helical" evidence="9">
    <location>
        <begin position="24"/>
        <end position="43"/>
    </location>
</feature>
<dbReference type="Proteomes" id="UP000287547">
    <property type="component" value="Unassembled WGS sequence"/>
</dbReference>
<proteinExistence type="predicted"/>
<feature type="transmembrane region" description="Helical" evidence="9">
    <location>
        <begin position="142"/>
        <end position="163"/>
    </location>
</feature>
<dbReference type="GO" id="GO:0016020">
    <property type="term" value="C:membrane"/>
    <property type="evidence" value="ECO:0007669"/>
    <property type="project" value="InterPro"/>
</dbReference>
<keyword evidence="6 12" id="KW-0418">Kinase</keyword>
<keyword evidence="3" id="KW-0597">Phosphoprotein</keyword>
<protein>
    <recommendedName>
        <fullName evidence="2">histidine kinase</fullName>
        <ecNumber evidence="2">2.7.13.3</ecNumber>
    </recommendedName>
</protein>
<keyword evidence="5" id="KW-0547">Nucleotide-binding</keyword>
<evidence type="ECO:0000256" key="1">
    <source>
        <dbReference type="ARBA" id="ARBA00000085"/>
    </source>
</evidence>
<dbReference type="InterPro" id="IPR050482">
    <property type="entry name" value="Sensor_HK_TwoCompSys"/>
</dbReference>
<accession>A0A428XX66</accession>
<dbReference type="Gene3D" id="1.20.5.1930">
    <property type="match status" value="1"/>
</dbReference>
<keyword evidence="9" id="KW-1133">Transmembrane helix</keyword>
<evidence type="ECO:0000256" key="4">
    <source>
        <dbReference type="ARBA" id="ARBA00022679"/>
    </source>
</evidence>
<evidence type="ECO:0000259" key="10">
    <source>
        <dbReference type="Pfam" id="PF02518"/>
    </source>
</evidence>
<keyword evidence="9" id="KW-0472">Membrane</keyword>
<comment type="caution">
    <text evidence="12">The sequence shown here is derived from an EMBL/GenBank/DDBJ whole genome shotgun (WGS) entry which is preliminary data.</text>
</comment>
<keyword evidence="9" id="KW-0812">Transmembrane</keyword>
<dbReference type="GO" id="GO:0000155">
    <property type="term" value="F:phosphorelay sensor kinase activity"/>
    <property type="evidence" value="ECO:0007669"/>
    <property type="project" value="InterPro"/>
</dbReference>
<dbReference type="InterPro" id="IPR003594">
    <property type="entry name" value="HATPase_dom"/>
</dbReference>
<evidence type="ECO:0000256" key="7">
    <source>
        <dbReference type="ARBA" id="ARBA00022840"/>
    </source>
</evidence>
<dbReference type="PANTHER" id="PTHR24421">
    <property type="entry name" value="NITRATE/NITRITE SENSOR PROTEIN NARX-RELATED"/>
    <property type="match status" value="1"/>
</dbReference>
<evidence type="ECO:0000256" key="5">
    <source>
        <dbReference type="ARBA" id="ARBA00022741"/>
    </source>
</evidence>
<evidence type="ECO:0000313" key="12">
    <source>
        <dbReference type="EMBL" id="RSM59947.1"/>
    </source>
</evidence>
<feature type="transmembrane region" description="Helical" evidence="9">
    <location>
        <begin position="115"/>
        <end position="136"/>
    </location>
</feature>
<dbReference type="InterPro" id="IPR036890">
    <property type="entry name" value="HATPase_C_sf"/>
</dbReference>
<evidence type="ECO:0000313" key="13">
    <source>
        <dbReference type="Proteomes" id="UP000287547"/>
    </source>
</evidence>
<dbReference type="Gene3D" id="3.30.565.10">
    <property type="entry name" value="Histidine kinase-like ATPase, C-terminal domain"/>
    <property type="match status" value="1"/>
</dbReference>
<feature type="transmembrane region" description="Helical" evidence="9">
    <location>
        <begin position="77"/>
        <end position="103"/>
    </location>
</feature>
<dbReference type="Pfam" id="PF07730">
    <property type="entry name" value="HisKA_3"/>
    <property type="match status" value="1"/>
</dbReference>
<evidence type="ECO:0000256" key="3">
    <source>
        <dbReference type="ARBA" id="ARBA00022553"/>
    </source>
</evidence>
<comment type="catalytic activity">
    <reaction evidence="1">
        <text>ATP + protein L-histidine = ADP + protein N-phospho-L-histidine.</text>
        <dbReference type="EC" id="2.7.13.3"/>
    </reaction>
</comment>
<dbReference type="CDD" id="cd16917">
    <property type="entry name" value="HATPase_UhpB-NarQ-NarX-like"/>
    <property type="match status" value="1"/>
</dbReference>
<dbReference type="RefSeq" id="WP_051795159.1">
    <property type="nucleotide sequence ID" value="NZ_QHKI01000124.1"/>
</dbReference>
<feature type="domain" description="Histidine kinase/HSP90-like ATPase" evidence="10">
    <location>
        <begin position="293"/>
        <end position="380"/>
    </location>
</feature>
<dbReference type="GO" id="GO:0005524">
    <property type="term" value="F:ATP binding"/>
    <property type="evidence" value="ECO:0007669"/>
    <property type="project" value="UniProtKB-KW"/>
</dbReference>
<feature type="transmembrane region" description="Helical" evidence="9">
    <location>
        <begin position="55"/>
        <end position="71"/>
    </location>
</feature>
<dbReference type="InterPro" id="IPR011712">
    <property type="entry name" value="Sig_transdc_His_kin_sub3_dim/P"/>
</dbReference>
<dbReference type="SUPFAM" id="SSF55874">
    <property type="entry name" value="ATPase domain of HSP90 chaperone/DNA topoisomerase II/histidine kinase"/>
    <property type="match status" value="1"/>
</dbReference>
<evidence type="ECO:0000256" key="6">
    <source>
        <dbReference type="ARBA" id="ARBA00022777"/>
    </source>
</evidence>
<organism evidence="12 13">
    <name type="scientific">Kibdelosporangium aridum</name>
    <dbReference type="NCBI Taxonomy" id="2030"/>
    <lineage>
        <taxon>Bacteria</taxon>
        <taxon>Bacillati</taxon>
        <taxon>Actinomycetota</taxon>
        <taxon>Actinomycetes</taxon>
        <taxon>Pseudonocardiales</taxon>
        <taxon>Pseudonocardiaceae</taxon>
        <taxon>Kibdelosporangium</taxon>
    </lineage>
</organism>
<dbReference type="EC" id="2.7.13.3" evidence="2"/>
<gene>
    <name evidence="12" type="ORF">DMH04_54965</name>
</gene>
<evidence type="ECO:0000256" key="8">
    <source>
        <dbReference type="ARBA" id="ARBA00023012"/>
    </source>
</evidence>